<comment type="caution">
    <text evidence="1">The sequence shown here is derived from an EMBL/GenBank/DDBJ whole genome shotgun (WGS) entry which is preliminary data.</text>
</comment>
<protein>
    <submittedName>
        <fullName evidence="1">Uncharacterized protein</fullName>
    </submittedName>
</protein>
<name>A0A1V4HSH1_9BACL</name>
<dbReference type="AlphaFoldDB" id="A0A1V4HSH1"/>
<sequence length="73" mass="7938">MLVMIQVVNIIVAIQKVVAIHLHRATIATAITTAIIQVHTRQVIIRAQVHLIVGQVQAAVTLEEVGAIKPLFL</sequence>
<gene>
    <name evidence="1" type="ORF">BC351_01165</name>
</gene>
<keyword evidence="2" id="KW-1185">Reference proteome</keyword>
<accession>A0A1V4HSH1</accession>
<evidence type="ECO:0000313" key="2">
    <source>
        <dbReference type="Proteomes" id="UP000190626"/>
    </source>
</evidence>
<dbReference type="Proteomes" id="UP000190626">
    <property type="component" value="Unassembled WGS sequence"/>
</dbReference>
<organism evidence="1 2">
    <name type="scientific">Paenibacillus ferrarius</name>
    <dbReference type="NCBI Taxonomy" id="1469647"/>
    <lineage>
        <taxon>Bacteria</taxon>
        <taxon>Bacillati</taxon>
        <taxon>Bacillota</taxon>
        <taxon>Bacilli</taxon>
        <taxon>Bacillales</taxon>
        <taxon>Paenibacillaceae</taxon>
        <taxon>Paenibacillus</taxon>
    </lineage>
</organism>
<reference evidence="2" key="1">
    <citation type="submission" date="2016-07" db="EMBL/GenBank/DDBJ databases">
        <authorList>
            <person name="Florea S."/>
            <person name="Webb J.S."/>
            <person name="Jaromczyk J."/>
            <person name="Schardl C.L."/>
        </authorList>
    </citation>
    <scope>NUCLEOTIDE SEQUENCE [LARGE SCALE GENOMIC DNA]</scope>
    <source>
        <strain evidence="2">CY1</strain>
    </source>
</reference>
<proteinExistence type="predicted"/>
<evidence type="ECO:0000313" key="1">
    <source>
        <dbReference type="EMBL" id="OPH61881.1"/>
    </source>
</evidence>
<dbReference type="EMBL" id="MBTG01000001">
    <property type="protein sequence ID" value="OPH61881.1"/>
    <property type="molecule type" value="Genomic_DNA"/>
</dbReference>
<dbReference type="STRING" id="1469647.BC351_01165"/>